<dbReference type="PANTHER" id="PTHR43162">
    <property type="match status" value="1"/>
</dbReference>
<dbReference type="InterPro" id="IPR008030">
    <property type="entry name" value="NmrA-like"/>
</dbReference>
<reference evidence="3" key="1">
    <citation type="submission" date="2016-10" db="EMBL/GenBank/DDBJ databases">
        <authorList>
            <person name="Varghese N."/>
            <person name="Submissions S."/>
        </authorList>
    </citation>
    <scope>NUCLEOTIDE SEQUENCE [LARGE SCALE GENOMIC DNA]</scope>
    <source>
        <strain evidence="3">DSM 24729</strain>
    </source>
</reference>
<proteinExistence type="predicted"/>
<name>A0A1G7LNV0_9FLAO</name>
<dbReference type="Proteomes" id="UP000182114">
    <property type="component" value="Unassembled WGS sequence"/>
</dbReference>
<evidence type="ECO:0000313" key="3">
    <source>
        <dbReference type="Proteomes" id="UP000182114"/>
    </source>
</evidence>
<evidence type="ECO:0000259" key="1">
    <source>
        <dbReference type="Pfam" id="PF05368"/>
    </source>
</evidence>
<evidence type="ECO:0000313" key="2">
    <source>
        <dbReference type="EMBL" id="SDF50639.1"/>
    </source>
</evidence>
<dbReference type="Gene3D" id="3.40.50.720">
    <property type="entry name" value="NAD(P)-binding Rossmann-like Domain"/>
    <property type="match status" value="1"/>
</dbReference>
<dbReference type="RefSeq" id="WP_074539482.1">
    <property type="nucleotide sequence ID" value="NZ_FNBD01000019.1"/>
</dbReference>
<protein>
    <submittedName>
        <fullName evidence="2">Uncharacterized conserved protein YbjT, contains NAD(P)-binding and DUF2867 domains</fullName>
    </submittedName>
</protein>
<dbReference type="SUPFAM" id="SSF51735">
    <property type="entry name" value="NAD(P)-binding Rossmann-fold domains"/>
    <property type="match status" value="1"/>
</dbReference>
<keyword evidence="3" id="KW-1185">Reference proteome</keyword>
<dbReference type="PANTHER" id="PTHR43162:SF1">
    <property type="entry name" value="PRESTALK A DIFFERENTIATION PROTEIN A"/>
    <property type="match status" value="1"/>
</dbReference>
<dbReference type="AlphaFoldDB" id="A0A1G7LNV0"/>
<dbReference type="EMBL" id="FNBD01000019">
    <property type="protein sequence ID" value="SDF50639.1"/>
    <property type="molecule type" value="Genomic_DNA"/>
</dbReference>
<gene>
    <name evidence="2" type="ORF">SAMN04487992_11931</name>
</gene>
<accession>A0A1G7LNV0</accession>
<dbReference type="Pfam" id="PF05368">
    <property type="entry name" value="NmrA"/>
    <property type="match status" value="1"/>
</dbReference>
<organism evidence="2 3">
    <name type="scientific">Cellulophaga baltica</name>
    <dbReference type="NCBI Taxonomy" id="76594"/>
    <lineage>
        <taxon>Bacteria</taxon>
        <taxon>Pseudomonadati</taxon>
        <taxon>Bacteroidota</taxon>
        <taxon>Flavobacteriia</taxon>
        <taxon>Flavobacteriales</taxon>
        <taxon>Flavobacteriaceae</taxon>
        <taxon>Cellulophaga</taxon>
    </lineage>
</organism>
<sequence>MNIVLTGSLGNIGKPLTQKLVKNGHSITVISSKTERQKDIAALGAKAAIGTMEDVDFLSETFQGADIVYVMATLGNQSFFDPNIDIVEEMTQLGKNYKTAIERAGVKKVIELSSIGADKDSGNGNLIFHYNIENILKQLPTDVSIKVMRPSGFYTNLLRSVQSVKDKGVIISNYGGDQKEPWVSPMDIATAIAEEMESPFGGRTVRYIASDEISPNEIAEALGNAIGKPELKWQSITDEQMLDGMMSTGMNAQAAKGLVEMQAVQGDGTLYEDYNQNKPILGKVKLADFAKEFALAYMH</sequence>
<feature type="domain" description="NmrA-like" evidence="1">
    <location>
        <begin position="3"/>
        <end position="273"/>
    </location>
</feature>
<dbReference type="Gene3D" id="3.90.25.10">
    <property type="entry name" value="UDP-galactose 4-epimerase, domain 1"/>
    <property type="match status" value="1"/>
</dbReference>
<dbReference type="InterPro" id="IPR051604">
    <property type="entry name" value="Ergot_Alk_Oxidoreductase"/>
</dbReference>
<dbReference type="InterPro" id="IPR036291">
    <property type="entry name" value="NAD(P)-bd_dom_sf"/>
</dbReference>